<organism evidence="2 3">
    <name type="scientific">Hesseltinella vesiculosa</name>
    <dbReference type="NCBI Taxonomy" id="101127"/>
    <lineage>
        <taxon>Eukaryota</taxon>
        <taxon>Fungi</taxon>
        <taxon>Fungi incertae sedis</taxon>
        <taxon>Mucoromycota</taxon>
        <taxon>Mucoromycotina</taxon>
        <taxon>Mucoromycetes</taxon>
        <taxon>Mucorales</taxon>
        <taxon>Cunninghamellaceae</taxon>
        <taxon>Hesseltinella</taxon>
    </lineage>
</organism>
<feature type="transmembrane region" description="Helical" evidence="1">
    <location>
        <begin position="20"/>
        <end position="38"/>
    </location>
</feature>
<gene>
    <name evidence="2" type="ORF">DM01DRAFT_239652</name>
</gene>
<dbReference type="STRING" id="101127.A0A1X2G5A2"/>
<accession>A0A1X2G5A2</accession>
<dbReference type="PANTHER" id="PTHR37852">
    <property type="entry name" value="YALI0B21208P"/>
    <property type="match status" value="1"/>
</dbReference>
<reference evidence="2 3" key="1">
    <citation type="submission" date="2016-07" db="EMBL/GenBank/DDBJ databases">
        <title>Pervasive Adenine N6-methylation of Active Genes in Fungi.</title>
        <authorList>
            <consortium name="DOE Joint Genome Institute"/>
            <person name="Mondo S.J."/>
            <person name="Dannebaum R.O."/>
            <person name="Kuo R.C."/>
            <person name="Labutti K."/>
            <person name="Haridas S."/>
            <person name="Kuo A."/>
            <person name="Salamov A."/>
            <person name="Ahrendt S.R."/>
            <person name="Lipzen A."/>
            <person name="Sullivan W."/>
            <person name="Andreopoulos W.B."/>
            <person name="Clum A."/>
            <person name="Lindquist E."/>
            <person name="Daum C."/>
            <person name="Ramamoorthy G.K."/>
            <person name="Gryganskyi A."/>
            <person name="Culley D."/>
            <person name="Magnuson J.K."/>
            <person name="James T.Y."/>
            <person name="O'Malley M.A."/>
            <person name="Stajich J.E."/>
            <person name="Spatafora J.W."/>
            <person name="Visel A."/>
            <person name="Grigoriev I.V."/>
        </authorList>
    </citation>
    <scope>NUCLEOTIDE SEQUENCE [LARGE SCALE GENOMIC DNA]</scope>
    <source>
        <strain evidence="2 3">NRRL 3301</strain>
    </source>
</reference>
<evidence type="ECO:0000313" key="3">
    <source>
        <dbReference type="Proteomes" id="UP000242146"/>
    </source>
</evidence>
<keyword evidence="3" id="KW-1185">Reference proteome</keyword>
<dbReference type="Proteomes" id="UP000242146">
    <property type="component" value="Unassembled WGS sequence"/>
</dbReference>
<dbReference type="EMBL" id="MCGT01000042">
    <property type="protein sequence ID" value="ORX45466.1"/>
    <property type="molecule type" value="Genomic_DNA"/>
</dbReference>
<evidence type="ECO:0000256" key="1">
    <source>
        <dbReference type="SAM" id="Phobius"/>
    </source>
</evidence>
<dbReference type="AlphaFoldDB" id="A0A1X2G5A2"/>
<evidence type="ECO:0008006" key="4">
    <source>
        <dbReference type="Google" id="ProtNLM"/>
    </source>
</evidence>
<name>A0A1X2G5A2_9FUNG</name>
<dbReference type="PANTHER" id="PTHR37852:SF1">
    <property type="entry name" value="HIG1 DOMAIN-CONTAINING PROTEIN"/>
    <property type="match status" value="1"/>
</dbReference>
<keyword evidence="1" id="KW-0812">Transmembrane</keyword>
<feature type="non-terminal residue" evidence="2">
    <location>
        <position position="146"/>
    </location>
</feature>
<comment type="caution">
    <text evidence="2">The sequence shown here is derived from an EMBL/GenBank/DDBJ whole genome shotgun (WGS) entry which is preliminary data.</text>
</comment>
<proteinExistence type="predicted"/>
<dbReference type="OrthoDB" id="5584028at2759"/>
<sequence length="146" mass="15757">SSTPKEELTRAGLTVKPRLVAMTGMGSLWGFGIGAFLGGRQSGLQYLAENAHRLPTTVQGWYFYHKTKNYRVMLGGIKRGARYAFKTGGLCLVYGAIEAGMDDIRGEADVFNSVAAGISTATLFASLTKLPRSSFRYSMLFGAMLG</sequence>
<protein>
    <recommendedName>
        <fullName evidence="4">Tim17-domain-containing protein</fullName>
    </recommendedName>
</protein>
<evidence type="ECO:0000313" key="2">
    <source>
        <dbReference type="EMBL" id="ORX45466.1"/>
    </source>
</evidence>
<feature type="non-terminal residue" evidence="2">
    <location>
        <position position="1"/>
    </location>
</feature>
<keyword evidence="1" id="KW-0472">Membrane</keyword>
<keyword evidence="1" id="KW-1133">Transmembrane helix</keyword>
<dbReference type="Pfam" id="PF02466">
    <property type="entry name" value="Tim17"/>
    <property type="match status" value="1"/>
</dbReference>